<evidence type="ECO:0000313" key="2">
    <source>
        <dbReference type="EMBL" id="CZR54179.1"/>
    </source>
</evidence>
<name>A0A1L7WN23_9HELO</name>
<accession>A0A1L7WN23</accession>
<evidence type="ECO:0000313" key="3">
    <source>
        <dbReference type="Proteomes" id="UP000184330"/>
    </source>
</evidence>
<reference evidence="2 3" key="1">
    <citation type="submission" date="2016-03" db="EMBL/GenBank/DDBJ databases">
        <authorList>
            <person name="Ploux O."/>
        </authorList>
    </citation>
    <scope>NUCLEOTIDE SEQUENCE [LARGE SCALE GENOMIC DNA]</scope>
    <source>
        <strain evidence="2 3">UAMH 11012</strain>
    </source>
</reference>
<evidence type="ECO:0000259" key="1">
    <source>
        <dbReference type="Pfam" id="PF20150"/>
    </source>
</evidence>
<sequence length="128" mass="14911">MPFPQFLQLPEELRHRIWNVPMKKRRIVTIDYYPKKKASILMRTFLNSIFVKAYPPAPLHQPLKGPLALEHISRKTKSELRGFLELFGLPKSGTKSKQIAGSRRAWKLAKVSLQDSEAYCVREKLRHS</sequence>
<dbReference type="Pfam" id="PF20150">
    <property type="entry name" value="2EXR"/>
    <property type="match status" value="1"/>
</dbReference>
<proteinExistence type="predicted"/>
<dbReference type="InterPro" id="IPR045518">
    <property type="entry name" value="2EXR"/>
</dbReference>
<organism evidence="2 3">
    <name type="scientific">Phialocephala subalpina</name>
    <dbReference type="NCBI Taxonomy" id="576137"/>
    <lineage>
        <taxon>Eukaryota</taxon>
        <taxon>Fungi</taxon>
        <taxon>Dikarya</taxon>
        <taxon>Ascomycota</taxon>
        <taxon>Pezizomycotina</taxon>
        <taxon>Leotiomycetes</taxon>
        <taxon>Helotiales</taxon>
        <taxon>Mollisiaceae</taxon>
        <taxon>Phialocephala</taxon>
        <taxon>Phialocephala fortinii species complex</taxon>
    </lineage>
</organism>
<keyword evidence="3" id="KW-1185">Reference proteome</keyword>
<dbReference type="Proteomes" id="UP000184330">
    <property type="component" value="Unassembled WGS sequence"/>
</dbReference>
<dbReference type="AlphaFoldDB" id="A0A1L7WN23"/>
<dbReference type="EMBL" id="FJOG01000004">
    <property type="protein sequence ID" value="CZR54179.1"/>
    <property type="molecule type" value="Genomic_DNA"/>
</dbReference>
<gene>
    <name evidence="2" type="ORF">PAC_04062</name>
</gene>
<protein>
    <recommendedName>
        <fullName evidence="1">2EXR domain-containing protein</fullName>
    </recommendedName>
</protein>
<feature type="domain" description="2EXR" evidence="1">
    <location>
        <begin position="3"/>
        <end position="50"/>
    </location>
</feature>